<dbReference type="InterPro" id="IPR003313">
    <property type="entry name" value="AraC-bd"/>
</dbReference>
<dbReference type="Gene3D" id="1.10.10.60">
    <property type="entry name" value="Homeodomain-like"/>
    <property type="match status" value="2"/>
</dbReference>
<keyword evidence="1" id="KW-0805">Transcription regulation</keyword>
<proteinExistence type="predicted"/>
<evidence type="ECO:0000256" key="2">
    <source>
        <dbReference type="ARBA" id="ARBA00023125"/>
    </source>
</evidence>
<evidence type="ECO:0000313" key="6">
    <source>
        <dbReference type="Proteomes" id="UP001357223"/>
    </source>
</evidence>
<keyword evidence="6" id="KW-1185">Reference proteome</keyword>
<feature type="domain" description="HTH araC/xylS-type" evidence="4">
    <location>
        <begin position="176"/>
        <end position="274"/>
    </location>
</feature>
<accession>A0ABZ2C6R8</accession>
<dbReference type="InterPro" id="IPR018060">
    <property type="entry name" value="HTH_AraC"/>
</dbReference>
<dbReference type="PRINTS" id="PR00032">
    <property type="entry name" value="HTHARAC"/>
</dbReference>
<dbReference type="Proteomes" id="UP001357223">
    <property type="component" value="Chromosome"/>
</dbReference>
<dbReference type="InterPro" id="IPR018062">
    <property type="entry name" value="HTH_AraC-typ_CS"/>
</dbReference>
<evidence type="ECO:0000259" key="4">
    <source>
        <dbReference type="PROSITE" id="PS01124"/>
    </source>
</evidence>
<dbReference type="PANTHER" id="PTHR43280:SF2">
    <property type="entry name" value="HTH-TYPE TRANSCRIPTIONAL REGULATOR EXSA"/>
    <property type="match status" value="1"/>
</dbReference>
<dbReference type="SUPFAM" id="SSF51215">
    <property type="entry name" value="Regulatory protein AraC"/>
    <property type="match status" value="1"/>
</dbReference>
<dbReference type="Pfam" id="PF12833">
    <property type="entry name" value="HTH_18"/>
    <property type="match status" value="1"/>
</dbReference>
<dbReference type="SMART" id="SM00342">
    <property type="entry name" value="HTH_ARAC"/>
    <property type="match status" value="1"/>
</dbReference>
<dbReference type="Pfam" id="PF02311">
    <property type="entry name" value="AraC_binding"/>
    <property type="match status" value="1"/>
</dbReference>
<name>A0ABZ2C6R8_9BACI</name>
<dbReference type="EMBL" id="CP137640">
    <property type="protein sequence ID" value="WVX79199.1"/>
    <property type="molecule type" value="Genomic_DNA"/>
</dbReference>
<dbReference type="PANTHER" id="PTHR43280">
    <property type="entry name" value="ARAC-FAMILY TRANSCRIPTIONAL REGULATOR"/>
    <property type="match status" value="1"/>
</dbReference>
<gene>
    <name evidence="5" type="ORF">R4Z09_18035</name>
</gene>
<keyword evidence="3" id="KW-0804">Transcription</keyword>
<keyword evidence="2" id="KW-0238">DNA-binding</keyword>
<dbReference type="InterPro" id="IPR009057">
    <property type="entry name" value="Homeodomain-like_sf"/>
</dbReference>
<reference evidence="5 6" key="1">
    <citation type="submission" date="2023-10" db="EMBL/GenBank/DDBJ databases">
        <title>Niallia locisalis sp.nov. isolated from a salt pond sample.</title>
        <authorList>
            <person name="Li X.-J."/>
            <person name="Dong L."/>
        </authorList>
    </citation>
    <scope>NUCLEOTIDE SEQUENCE [LARGE SCALE GENOMIC DNA]</scope>
    <source>
        <strain evidence="5 6">DSM 29761</strain>
    </source>
</reference>
<protein>
    <submittedName>
        <fullName evidence="5">AraC family transcriptional regulator</fullName>
    </submittedName>
</protein>
<dbReference type="SUPFAM" id="SSF46689">
    <property type="entry name" value="Homeodomain-like"/>
    <property type="match status" value="2"/>
</dbReference>
<dbReference type="InterPro" id="IPR020449">
    <property type="entry name" value="Tscrpt_reg_AraC-type_HTH"/>
</dbReference>
<dbReference type="PROSITE" id="PS01124">
    <property type="entry name" value="HTH_ARAC_FAMILY_2"/>
    <property type="match status" value="1"/>
</dbReference>
<evidence type="ECO:0000313" key="5">
    <source>
        <dbReference type="EMBL" id="WVX79199.1"/>
    </source>
</evidence>
<sequence length="276" mass="32694">MIEKGVLPHSKMFFHMPSEFAKKALFHLIYSGSFYCTKEYIVKRDNWDSYLFMYVRKGSMKIQYDYKEYIAAENSFVFLNCYKPHLYQAEEDTIFDWFHFSGNASEDYFEYLFNNSGCVYSIYNNFVITDCMSSILDMAEKDNLDEDDISIMIHKILFELKQLSNHAEETHISSIRSAIKYLESHYQDQITLTDLADCANLSPFHFSRVFKKHMNCSPYQYLISYRINNAKKLLHNTNLSVQEISYASGFNSVPHFIKIFKQHTNVSPKKFRELQF</sequence>
<evidence type="ECO:0000256" key="1">
    <source>
        <dbReference type="ARBA" id="ARBA00023015"/>
    </source>
</evidence>
<evidence type="ECO:0000256" key="3">
    <source>
        <dbReference type="ARBA" id="ARBA00023163"/>
    </source>
</evidence>
<dbReference type="PROSITE" id="PS00041">
    <property type="entry name" value="HTH_ARAC_FAMILY_1"/>
    <property type="match status" value="1"/>
</dbReference>
<dbReference type="InterPro" id="IPR037923">
    <property type="entry name" value="HTH-like"/>
</dbReference>
<organism evidence="5 6">
    <name type="scientific">Niallia oryzisoli</name>
    <dbReference type="NCBI Taxonomy" id="1737571"/>
    <lineage>
        <taxon>Bacteria</taxon>
        <taxon>Bacillati</taxon>
        <taxon>Bacillota</taxon>
        <taxon>Bacilli</taxon>
        <taxon>Bacillales</taxon>
        <taxon>Bacillaceae</taxon>
        <taxon>Niallia</taxon>
    </lineage>
</organism>
<dbReference type="RefSeq" id="WP_338448133.1">
    <property type="nucleotide sequence ID" value="NZ_CP137640.1"/>
</dbReference>